<dbReference type="PANTHER" id="PTHR10543:SF89">
    <property type="entry name" value="CAROTENOID 9,10(9',10')-CLEAVAGE DIOXYGENASE 1"/>
    <property type="match status" value="1"/>
</dbReference>
<evidence type="ECO:0000256" key="5">
    <source>
        <dbReference type="PIRSR" id="PIRSR604294-1"/>
    </source>
</evidence>
<dbReference type="EMBL" id="PVWK01000038">
    <property type="protein sequence ID" value="PSB31318.1"/>
    <property type="molecule type" value="Genomic_DNA"/>
</dbReference>
<keyword evidence="4 5" id="KW-0408">Iron</keyword>
<name>A0A2T1EF35_9CYAN</name>
<dbReference type="GO" id="GO:0010436">
    <property type="term" value="F:carotenoid dioxygenase activity"/>
    <property type="evidence" value="ECO:0007669"/>
    <property type="project" value="TreeGrafter"/>
</dbReference>
<proteinExistence type="inferred from homology"/>
<dbReference type="Proteomes" id="UP000239576">
    <property type="component" value="Unassembled WGS sequence"/>
</dbReference>
<evidence type="ECO:0000256" key="1">
    <source>
        <dbReference type="ARBA" id="ARBA00006787"/>
    </source>
</evidence>
<dbReference type="InterPro" id="IPR004294">
    <property type="entry name" value="Carotenoid_Oase"/>
</dbReference>
<comment type="similarity">
    <text evidence="1">Belongs to the carotenoid oxygenase family.</text>
</comment>
<keyword evidence="2 5" id="KW-0479">Metal-binding</keyword>
<protein>
    <submittedName>
        <fullName evidence="6">Apocarotenoid-15,15'-oxygenase</fullName>
    </submittedName>
</protein>
<evidence type="ECO:0000256" key="3">
    <source>
        <dbReference type="ARBA" id="ARBA00023002"/>
    </source>
</evidence>
<feature type="binding site" evidence="5">
    <location>
        <position position="241"/>
    </location>
    <ligand>
        <name>Fe cation</name>
        <dbReference type="ChEBI" id="CHEBI:24875"/>
        <note>catalytic</note>
    </ligand>
</feature>
<dbReference type="OrthoDB" id="6636843at2"/>
<evidence type="ECO:0000313" key="6">
    <source>
        <dbReference type="EMBL" id="PSB31318.1"/>
    </source>
</evidence>
<gene>
    <name evidence="6" type="ORF">C7B82_07525</name>
</gene>
<reference evidence="7" key="1">
    <citation type="submission" date="2018-02" db="EMBL/GenBank/DDBJ databases">
        <authorList>
            <person name="Moore K."/>
            <person name="Momper L."/>
        </authorList>
    </citation>
    <scope>NUCLEOTIDE SEQUENCE [LARGE SCALE GENOMIC DNA]</scope>
    <source>
        <strain evidence="7">ULC18</strain>
    </source>
</reference>
<dbReference type="GO" id="GO:0046872">
    <property type="term" value="F:metal ion binding"/>
    <property type="evidence" value="ECO:0007669"/>
    <property type="project" value="UniProtKB-KW"/>
</dbReference>
<dbReference type="GO" id="GO:0016121">
    <property type="term" value="P:carotene catabolic process"/>
    <property type="evidence" value="ECO:0007669"/>
    <property type="project" value="TreeGrafter"/>
</dbReference>
<dbReference type="Pfam" id="PF03055">
    <property type="entry name" value="RPE65"/>
    <property type="match status" value="1"/>
</dbReference>
<feature type="binding site" evidence="5">
    <location>
        <position position="513"/>
    </location>
    <ligand>
        <name>Fe cation</name>
        <dbReference type="ChEBI" id="CHEBI:24875"/>
        <note>catalytic</note>
    </ligand>
</feature>
<sequence length="524" mass="58218">MQSFQLNERAATVPPVLSYDREGWQKGYNSLKEEYSYWIDDIEGTIPTELHGTLFRNGPGMLDVNGQLIHHPFDGDGMICAIAFDEGRAHFRNRFVRTEGYVAEQAAGRILYRGVFGTQKSGGWLANAFDVRLKNIANTNILYWGGKLLALWEAAEPHRLDPATLETLGLDDLDGVLQSGEAFAAHPWIDPACEQDGGAPCLVNFSIKPGLSSTITLFEFDPGGKLLRKHSHATPGFAFIHDFAITPNYAIFFQNPVSFNPLPFLFGSRGAGESIAFKPEKPTRIVLIPRKDKGLSLKDHPNSALSLEPLFFETNAGFVFHHANAFEDGNEIVIDSVCYGTLPSVEAGSDFRQTDFEALAPGQLWRFRLNLETKAVQRDLLESRCCEFPYVHPAKAGRSYRYVFMGAAHAPEGNAPLQAIAKLDLETGDRQLWSVAPQGYVSEPVFVPRLPSAFKDGLPSAELAGAEDDGWLLTLVYDAAHERSDVVILDARDLHREPVARLHLKHHVPYGLHGSFTPHYFERE</sequence>
<comment type="cofactor">
    <cofactor evidence="5">
        <name>Fe(2+)</name>
        <dbReference type="ChEBI" id="CHEBI:29033"/>
    </cofactor>
    <text evidence="5">Binds 1 Fe(2+) ion per subunit.</text>
</comment>
<dbReference type="AlphaFoldDB" id="A0A2T1EF35"/>
<feature type="binding site" evidence="5">
    <location>
        <position position="186"/>
    </location>
    <ligand>
        <name>Fe cation</name>
        <dbReference type="ChEBI" id="CHEBI:24875"/>
        <note>catalytic</note>
    </ligand>
</feature>
<comment type="caution">
    <text evidence="6">The sequence shown here is derived from an EMBL/GenBank/DDBJ whole genome shotgun (WGS) entry which is preliminary data.</text>
</comment>
<organism evidence="6 7">
    <name type="scientific">Stenomitos frigidus ULC18</name>
    <dbReference type="NCBI Taxonomy" id="2107698"/>
    <lineage>
        <taxon>Bacteria</taxon>
        <taxon>Bacillati</taxon>
        <taxon>Cyanobacteriota</taxon>
        <taxon>Cyanophyceae</taxon>
        <taxon>Leptolyngbyales</taxon>
        <taxon>Leptolyngbyaceae</taxon>
        <taxon>Stenomitos</taxon>
    </lineage>
</organism>
<keyword evidence="7" id="KW-1185">Reference proteome</keyword>
<dbReference type="PANTHER" id="PTHR10543">
    <property type="entry name" value="BETA-CAROTENE DIOXYGENASE"/>
    <property type="match status" value="1"/>
</dbReference>
<accession>A0A2T1EF35</accession>
<feature type="binding site" evidence="5">
    <location>
        <position position="321"/>
    </location>
    <ligand>
        <name>Fe cation</name>
        <dbReference type="ChEBI" id="CHEBI:24875"/>
        <note>catalytic</note>
    </ligand>
</feature>
<evidence type="ECO:0000313" key="7">
    <source>
        <dbReference type="Proteomes" id="UP000239576"/>
    </source>
</evidence>
<dbReference type="RefSeq" id="WP_106255692.1">
    <property type="nucleotide sequence ID" value="NZ_CAWNSW010000085.1"/>
</dbReference>
<evidence type="ECO:0000256" key="2">
    <source>
        <dbReference type="ARBA" id="ARBA00022723"/>
    </source>
</evidence>
<evidence type="ECO:0000256" key="4">
    <source>
        <dbReference type="ARBA" id="ARBA00023004"/>
    </source>
</evidence>
<reference evidence="6 7" key="2">
    <citation type="submission" date="2018-03" db="EMBL/GenBank/DDBJ databases">
        <title>The ancient ancestry and fast evolution of plastids.</title>
        <authorList>
            <person name="Moore K.R."/>
            <person name="Magnabosco C."/>
            <person name="Momper L."/>
            <person name="Gold D.A."/>
            <person name="Bosak T."/>
            <person name="Fournier G.P."/>
        </authorList>
    </citation>
    <scope>NUCLEOTIDE SEQUENCE [LARGE SCALE GENOMIC DNA]</scope>
    <source>
        <strain evidence="6 7">ULC18</strain>
    </source>
</reference>
<keyword evidence="3" id="KW-0560">Oxidoreductase</keyword>